<comment type="similarity">
    <text evidence="1">Belongs to the Gfa family.</text>
</comment>
<evidence type="ECO:0000259" key="5">
    <source>
        <dbReference type="PROSITE" id="PS51891"/>
    </source>
</evidence>
<protein>
    <submittedName>
        <fullName evidence="6">GFA family protein</fullName>
    </submittedName>
</protein>
<reference evidence="7" key="1">
    <citation type="journal article" date="2019" name="Int. J. Syst. Evol. Microbiol.">
        <title>The Global Catalogue of Microorganisms (GCM) 10K type strain sequencing project: providing services to taxonomists for standard genome sequencing and annotation.</title>
        <authorList>
            <consortium name="The Broad Institute Genomics Platform"/>
            <consortium name="The Broad Institute Genome Sequencing Center for Infectious Disease"/>
            <person name="Wu L."/>
            <person name="Ma J."/>
        </authorList>
    </citation>
    <scope>NUCLEOTIDE SEQUENCE [LARGE SCALE GENOMIC DNA]</scope>
    <source>
        <strain evidence="7">CGMCC-1.15741</strain>
    </source>
</reference>
<sequence length="152" mass="16797">MTDWKLPWKASCLCGQVQIEISAPPISTMACHCRDCQKLTGGAYSLTFMLPADGFTAEGETEIGGLHRENLRHHFCTHCKNWLYTDGFAEGLVNVRPTLLEDPSWVVPYAETYTSERLPAAQTGAVLSFETFPSDADFPAIVEGFTKHGSRP</sequence>
<keyword evidence="4" id="KW-0456">Lyase</keyword>
<comment type="caution">
    <text evidence="6">The sequence shown here is derived from an EMBL/GenBank/DDBJ whole genome shotgun (WGS) entry which is preliminary data.</text>
</comment>
<dbReference type="PROSITE" id="PS51891">
    <property type="entry name" value="CENP_V_GFA"/>
    <property type="match status" value="1"/>
</dbReference>
<dbReference type="InterPro" id="IPR011057">
    <property type="entry name" value="Mss4-like_sf"/>
</dbReference>
<dbReference type="PANTHER" id="PTHR33337:SF40">
    <property type="entry name" value="CENP-V_GFA DOMAIN-CONTAINING PROTEIN-RELATED"/>
    <property type="match status" value="1"/>
</dbReference>
<keyword evidence="3" id="KW-0862">Zinc</keyword>
<dbReference type="Proteomes" id="UP001596303">
    <property type="component" value="Unassembled WGS sequence"/>
</dbReference>
<dbReference type="PROSITE" id="PS51257">
    <property type="entry name" value="PROKAR_LIPOPROTEIN"/>
    <property type="match status" value="1"/>
</dbReference>
<dbReference type="SUPFAM" id="SSF51316">
    <property type="entry name" value="Mss4-like"/>
    <property type="match status" value="1"/>
</dbReference>
<proteinExistence type="inferred from homology"/>
<organism evidence="6 7">
    <name type="scientific">Ponticaulis profundi</name>
    <dbReference type="NCBI Taxonomy" id="2665222"/>
    <lineage>
        <taxon>Bacteria</taxon>
        <taxon>Pseudomonadati</taxon>
        <taxon>Pseudomonadota</taxon>
        <taxon>Alphaproteobacteria</taxon>
        <taxon>Hyphomonadales</taxon>
        <taxon>Hyphomonadaceae</taxon>
        <taxon>Ponticaulis</taxon>
    </lineage>
</organism>
<gene>
    <name evidence="6" type="ORF">ACFQDM_05670</name>
</gene>
<accession>A0ABW1S7A3</accession>
<dbReference type="EMBL" id="JBHSSW010000005">
    <property type="protein sequence ID" value="MFC6197555.1"/>
    <property type="molecule type" value="Genomic_DNA"/>
</dbReference>
<dbReference type="Pfam" id="PF04828">
    <property type="entry name" value="GFA"/>
    <property type="match status" value="1"/>
</dbReference>
<evidence type="ECO:0000313" key="6">
    <source>
        <dbReference type="EMBL" id="MFC6197555.1"/>
    </source>
</evidence>
<evidence type="ECO:0000256" key="2">
    <source>
        <dbReference type="ARBA" id="ARBA00022723"/>
    </source>
</evidence>
<keyword evidence="2" id="KW-0479">Metal-binding</keyword>
<name>A0ABW1S7A3_9PROT</name>
<evidence type="ECO:0000256" key="3">
    <source>
        <dbReference type="ARBA" id="ARBA00022833"/>
    </source>
</evidence>
<dbReference type="PANTHER" id="PTHR33337">
    <property type="entry name" value="GFA DOMAIN-CONTAINING PROTEIN"/>
    <property type="match status" value="1"/>
</dbReference>
<dbReference type="InterPro" id="IPR006913">
    <property type="entry name" value="CENP-V/GFA"/>
</dbReference>
<evidence type="ECO:0000313" key="7">
    <source>
        <dbReference type="Proteomes" id="UP001596303"/>
    </source>
</evidence>
<feature type="domain" description="CENP-V/GFA" evidence="5">
    <location>
        <begin position="8"/>
        <end position="110"/>
    </location>
</feature>
<dbReference type="Gene3D" id="3.90.1590.10">
    <property type="entry name" value="glutathione-dependent formaldehyde- activating enzyme (gfa)"/>
    <property type="match status" value="1"/>
</dbReference>
<evidence type="ECO:0000256" key="1">
    <source>
        <dbReference type="ARBA" id="ARBA00005495"/>
    </source>
</evidence>
<keyword evidence="7" id="KW-1185">Reference proteome</keyword>
<evidence type="ECO:0000256" key="4">
    <source>
        <dbReference type="ARBA" id="ARBA00023239"/>
    </source>
</evidence>
<dbReference type="RefSeq" id="WP_377376637.1">
    <property type="nucleotide sequence ID" value="NZ_JBHSSW010000005.1"/>
</dbReference>